<organism evidence="1 2">
    <name type="scientific">Secundilactobacillus pentosiphilus</name>
    <dbReference type="NCBI Taxonomy" id="1714682"/>
    <lineage>
        <taxon>Bacteria</taxon>
        <taxon>Bacillati</taxon>
        <taxon>Bacillota</taxon>
        <taxon>Bacilli</taxon>
        <taxon>Lactobacillales</taxon>
        <taxon>Lactobacillaceae</taxon>
        <taxon>Secundilactobacillus</taxon>
    </lineage>
</organism>
<proteinExistence type="predicted"/>
<protein>
    <submittedName>
        <fullName evidence="1">Prophage protein</fullName>
    </submittedName>
</protein>
<dbReference type="Proteomes" id="UP000198414">
    <property type="component" value="Unassembled WGS sequence"/>
</dbReference>
<dbReference type="RefSeq" id="WP_089122059.1">
    <property type="nucleotide sequence ID" value="NZ_BCMI01000042.1"/>
</dbReference>
<dbReference type="AlphaFoldDB" id="A0A1Z5IZV8"/>
<evidence type="ECO:0000313" key="2">
    <source>
        <dbReference type="Proteomes" id="UP000198414"/>
    </source>
</evidence>
<reference evidence="1 2" key="1">
    <citation type="submission" date="2015-11" db="EMBL/GenBank/DDBJ databases">
        <title>Draft genome sequences of new species of the genus Lactobacillus isolated from orchardgrass silage.</title>
        <authorList>
            <person name="Tohno M."/>
            <person name="Tanizawa Y."/>
            <person name="Arita M."/>
        </authorList>
    </citation>
    <scope>NUCLEOTIDE SEQUENCE [LARGE SCALE GENOMIC DNA]</scope>
    <source>
        <strain evidence="1 2">IWT25</strain>
    </source>
</reference>
<comment type="caution">
    <text evidence="1">The sequence shown here is derived from an EMBL/GenBank/DDBJ whole genome shotgun (WGS) entry which is preliminary data.</text>
</comment>
<sequence length="114" mass="13768">MDTVKVDKQQLLNLVKLTFPEAVVITDPKQVNAFEKWRKENERALPEMWTLKEFAKRVYHLKSTKRAADYLFQHRDELDIEKGGFIDFDQSHNGWHIPAEELIEFNRSHHYRWE</sequence>
<gene>
    <name evidence="1" type="ORF">IWT25_02524</name>
</gene>
<evidence type="ECO:0000313" key="1">
    <source>
        <dbReference type="EMBL" id="GAX07176.1"/>
    </source>
</evidence>
<dbReference type="OrthoDB" id="2299938at2"/>
<accession>A0A1Z5IZV8</accession>
<dbReference type="EMBL" id="BCMI01000042">
    <property type="protein sequence ID" value="GAX07176.1"/>
    <property type="molecule type" value="Genomic_DNA"/>
</dbReference>
<name>A0A1Z5IZV8_9LACO</name>